<gene>
    <name evidence="2" type="ORF">BAA96_1p0194</name>
</gene>
<keyword evidence="1" id="KW-0732">Signal</keyword>
<keyword evidence="2" id="KW-0614">Plasmid</keyword>
<dbReference type="SUPFAM" id="SSF52833">
    <property type="entry name" value="Thioredoxin-like"/>
    <property type="match status" value="1"/>
</dbReference>
<feature type="signal peptide" evidence="1">
    <location>
        <begin position="1"/>
        <end position="24"/>
    </location>
</feature>
<protein>
    <recommendedName>
        <fullName evidence="3">Thiol:disulfide interchange protein DsbG</fullName>
    </recommendedName>
</protein>
<dbReference type="RefSeq" id="WP_005005870.1">
    <property type="nucleotide sequence ID" value="NZ_CP082144.1"/>
</dbReference>
<proteinExistence type="predicted"/>
<evidence type="ECO:0000313" key="2">
    <source>
        <dbReference type="EMBL" id="APW48899.1"/>
    </source>
</evidence>
<dbReference type="AlphaFoldDB" id="A0A1P8KGU5"/>
<dbReference type="InterPro" id="IPR036249">
    <property type="entry name" value="Thioredoxin-like_sf"/>
</dbReference>
<evidence type="ECO:0008006" key="3">
    <source>
        <dbReference type="Google" id="ProtNLM"/>
    </source>
</evidence>
<dbReference type="EMBL" id="KX426227">
    <property type="protein sequence ID" value="APW48899.1"/>
    <property type="molecule type" value="Genomic_DNA"/>
</dbReference>
<name>A0A1P8KGU5_ACILW</name>
<accession>A0A1P8KGU5</accession>
<sequence length="301" mass="33054">MLLNNFTKIVASCAISIITISTYAAPSQDLTSKMQKMGKVKEVKPFSGGLTSWILEAPNGKNAVFFTTSDEKVILHGTAWDSATKKNISEPLKLTAKKMNAPAQQPTASVGNLASAYNHPVFKAVKTLSGFKEGKANDNNTVYIIYDPRCKYCHETFNLSRSYVKSGATIKWIPALVLNQSENGKQLAAGILRKPSEDTINKTFNGTDEEINSIKVIPTPQELAELDKHLGALQSIFFYHEDIVAMPKEDREQREAIRSAGQKPQPLTAGVPVAIFVNKKTGKVEARRGTSETATLDYIFK</sequence>
<geneLocation type="plasmid" evidence="2">
    <name>pALWED1.1</name>
</geneLocation>
<evidence type="ECO:0000256" key="1">
    <source>
        <dbReference type="SAM" id="SignalP"/>
    </source>
</evidence>
<feature type="chain" id="PRO_5010162691" description="Thiol:disulfide interchange protein DsbG" evidence="1">
    <location>
        <begin position="25"/>
        <end position="301"/>
    </location>
</feature>
<dbReference type="Gene3D" id="3.40.30.10">
    <property type="entry name" value="Glutaredoxin"/>
    <property type="match status" value="1"/>
</dbReference>
<organism evidence="2">
    <name type="scientific">Acinetobacter lwoffii</name>
    <dbReference type="NCBI Taxonomy" id="28090"/>
    <lineage>
        <taxon>Bacteria</taxon>
        <taxon>Pseudomonadati</taxon>
        <taxon>Pseudomonadota</taxon>
        <taxon>Gammaproteobacteria</taxon>
        <taxon>Moraxellales</taxon>
        <taxon>Moraxellaceae</taxon>
        <taxon>Acinetobacter</taxon>
    </lineage>
</organism>
<reference evidence="2" key="1">
    <citation type="journal article" date="2016" name="Biomed. Res. Int.">
        <title>Resistance of Permafrost and Modern Acinetobacter lwoffii Strains to Heavy Metals and Arsenic Revealed by Genome Analysis.</title>
        <authorList>
            <person name="Mindlin S."/>
            <person name="Petrenko A."/>
            <person name="Kurakov A."/>
            <person name="Beletsky A."/>
            <person name="Mardanov A."/>
            <person name="Petrova M."/>
        </authorList>
    </citation>
    <scope>NUCLEOTIDE SEQUENCE</scope>
    <source>
        <strain evidence="2">ED23-35</strain>
        <plasmid evidence="2">pALWED1.1</plasmid>
    </source>
</reference>